<keyword evidence="1" id="KW-0812">Transmembrane</keyword>
<comment type="caution">
    <text evidence="2">The sequence shown here is derived from an EMBL/GenBank/DDBJ whole genome shotgun (WGS) entry which is preliminary data.</text>
</comment>
<feature type="non-terminal residue" evidence="2">
    <location>
        <position position="192"/>
    </location>
</feature>
<keyword evidence="1" id="KW-1133">Transmembrane helix</keyword>
<organism evidence="2">
    <name type="scientific">mine drainage metagenome</name>
    <dbReference type="NCBI Taxonomy" id="410659"/>
    <lineage>
        <taxon>unclassified sequences</taxon>
        <taxon>metagenomes</taxon>
        <taxon>ecological metagenomes</taxon>
    </lineage>
</organism>
<reference evidence="2" key="1">
    <citation type="submission" date="2013-08" db="EMBL/GenBank/DDBJ databases">
        <authorList>
            <person name="Mendez C."/>
            <person name="Richter M."/>
            <person name="Ferrer M."/>
            <person name="Sanchez J."/>
        </authorList>
    </citation>
    <scope>NUCLEOTIDE SEQUENCE</scope>
</reference>
<proteinExistence type="predicted"/>
<accession>T0YEG0</accession>
<dbReference type="AlphaFoldDB" id="T0YEG0"/>
<dbReference type="EMBL" id="AUZZ01010318">
    <property type="protein sequence ID" value="EQD30217.1"/>
    <property type="molecule type" value="Genomic_DNA"/>
</dbReference>
<feature type="transmembrane region" description="Helical" evidence="1">
    <location>
        <begin position="35"/>
        <end position="68"/>
    </location>
</feature>
<evidence type="ECO:0000256" key="1">
    <source>
        <dbReference type="SAM" id="Phobius"/>
    </source>
</evidence>
<sequence length="192" mass="20470">MSETGGLPRYLLGALEDRGVMLGLGWNDLTVLGGAGVVVVLAILVVPILVALVVGVVVCLVAVAAVFWRIDGWRGHEYLRLWRRYTKAQTTRAGGGIPSEFDGLSVLAVDAGTGSPVGVIHDERAGTWTAVIATGSTNVALVDEDERARYLAKWAAILDQVSYSGSVLYRLAWVASVSPDPGDKIANWFLIH</sequence>
<gene>
    <name evidence="2" type="ORF">B2A_14234</name>
</gene>
<protein>
    <submittedName>
        <fullName evidence="2">Integral membrane protein</fullName>
    </submittedName>
</protein>
<reference evidence="2" key="2">
    <citation type="journal article" date="2014" name="ISME J.">
        <title>Microbial stratification in low pH oxic and suboxic macroscopic growths along an acid mine drainage.</title>
        <authorList>
            <person name="Mendez-Garcia C."/>
            <person name="Mesa V."/>
            <person name="Sprenger R.R."/>
            <person name="Richter M."/>
            <person name="Diez M.S."/>
            <person name="Solano J."/>
            <person name="Bargiela R."/>
            <person name="Golyshina O.V."/>
            <person name="Manteca A."/>
            <person name="Ramos J.L."/>
            <person name="Gallego J.R."/>
            <person name="Llorente I."/>
            <person name="Martins Dos Santos V.A."/>
            <person name="Jensen O.N."/>
            <person name="Pelaez A.I."/>
            <person name="Sanchez J."/>
            <person name="Ferrer M."/>
        </authorList>
    </citation>
    <scope>NUCLEOTIDE SEQUENCE</scope>
</reference>
<name>T0YEG0_9ZZZZ</name>
<keyword evidence="1" id="KW-0472">Membrane</keyword>
<evidence type="ECO:0000313" key="2">
    <source>
        <dbReference type="EMBL" id="EQD30217.1"/>
    </source>
</evidence>